<evidence type="ECO:0000313" key="3">
    <source>
        <dbReference type="Proteomes" id="UP001223072"/>
    </source>
</evidence>
<proteinExistence type="predicted"/>
<reference evidence="2 3" key="1">
    <citation type="submission" date="2023-07" db="EMBL/GenBank/DDBJ databases">
        <title>Comparative genomics of wheat-associated soil bacteria to identify genetic determinants of phenazine resistance.</title>
        <authorList>
            <person name="Mouncey N."/>
        </authorList>
    </citation>
    <scope>NUCLEOTIDE SEQUENCE [LARGE SCALE GENOMIC DNA]</scope>
    <source>
        <strain evidence="2 3">W2I16</strain>
    </source>
</reference>
<organism evidence="2 3">
    <name type="scientific">Streptomyces turgidiscabies</name>
    <dbReference type="NCBI Taxonomy" id="85558"/>
    <lineage>
        <taxon>Bacteria</taxon>
        <taxon>Bacillati</taxon>
        <taxon>Actinomycetota</taxon>
        <taxon>Actinomycetes</taxon>
        <taxon>Kitasatosporales</taxon>
        <taxon>Streptomycetaceae</taxon>
        <taxon>Streptomyces</taxon>
    </lineage>
</organism>
<dbReference type="EMBL" id="JAUSZS010000008">
    <property type="protein sequence ID" value="MDQ0936654.1"/>
    <property type="molecule type" value="Genomic_DNA"/>
</dbReference>
<dbReference type="RefSeq" id="WP_307630028.1">
    <property type="nucleotide sequence ID" value="NZ_JAUSZS010000008.1"/>
</dbReference>
<keyword evidence="3" id="KW-1185">Reference proteome</keyword>
<accession>A0ABU0RXE4</accession>
<gene>
    <name evidence="2" type="ORF">QFZ49_006629</name>
</gene>
<name>A0ABU0RXE4_9ACTN</name>
<comment type="caution">
    <text evidence="2">The sequence shown here is derived from an EMBL/GenBank/DDBJ whole genome shotgun (WGS) entry which is preliminary data.</text>
</comment>
<evidence type="ECO:0000256" key="1">
    <source>
        <dbReference type="SAM" id="MobiDB-lite"/>
    </source>
</evidence>
<dbReference type="Proteomes" id="UP001223072">
    <property type="component" value="Unassembled WGS sequence"/>
</dbReference>
<feature type="region of interest" description="Disordered" evidence="1">
    <location>
        <begin position="58"/>
        <end position="78"/>
    </location>
</feature>
<feature type="compositionally biased region" description="Acidic residues" evidence="1">
    <location>
        <begin position="60"/>
        <end position="78"/>
    </location>
</feature>
<protein>
    <submittedName>
        <fullName evidence="2">Uncharacterized protein</fullName>
    </submittedName>
</protein>
<evidence type="ECO:0000313" key="2">
    <source>
        <dbReference type="EMBL" id="MDQ0936654.1"/>
    </source>
</evidence>
<sequence>MPVRLPVDVTTPEYAPRLRTRRRVEQTLAPDAAPRGWDREVERHRCTSQRIEKLLADLNEPFEDSNDTPEDDQLELST</sequence>